<dbReference type="SUPFAM" id="SSF88659">
    <property type="entry name" value="Sigma3 and sigma4 domains of RNA polymerase sigma factors"/>
    <property type="match status" value="1"/>
</dbReference>
<dbReference type="Gene3D" id="1.10.1740.10">
    <property type="match status" value="1"/>
</dbReference>
<dbReference type="InterPro" id="IPR036388">
    <property type="entry name" value="WH-like_DNA-bd_sf"/>
</dbReference>
<keyword evidence="4" id="KW-0238">DNA-binding</keyword>
<evidence type="ECO:0000313" key="8">
    <source>
        <dbReference type="EMBL" id="NYH88575.1"/>
    </source>
</evidence>
<dbReference type="PANTHER" id="PTHR43133">
    <property type="entry name" value="RNA POLYMERASE ECF-TYPE SIGMA FACTO"/>
    <property type="match status" value="1"/>
</dbReference>
<sequence length="177" mass="20410">MRTWGVERRRQEFTEFYTACRDDCLRIVLVNVGDRQLAEDLVAEAFTRAWMSWRKVREHPVPRAWVVRTALNANVSLWRRRRREVTVDDPTAWMRLEGSRPERSADLDLDDALVSALRALPLRQREVITLRVFFDLDADATAKLLGISPGTVGAHLHRALATLRAQTQSFTGQEVTR</sequence>
<dbReference type="Pfam" id="PF08281">
    <property type="entry name" value="Sigma70_r4_2"/>
    <property type="match status" value="1"/>
</dbReference>
<keyword evidence="9" id="KW-1185">Reference proteome</keyword>
<keyword evidence="3" id="KW-0731">Sigma factor</keyword>
<dbReference type="CDD" id="cd06171">
    <property type="entry name" value="Sigma70_r4"/>
    <property type="match status" value="1"/>
</dbReference>
<comment type="similarity">
    <text evidence="1">Belongs to the sigma-70 factor family. ECF subfamily.</text>
</comment>
<dbReference type="InterPro" id="IPR013324">
    <property type="entry name" value="RNA_pol_sigma_r3/r4-like"/>
</dbReference>
<dbReference type="PANTHER" id="PTHR43133:SF50">
    <property type="entry name" value="ECF RNA POLYMERASE SIGMA FACTOR SIGM"/>
    <property type="match status" value="1"/>
</dbReference>
<evidence type="ECO:0000259" key="7">
    <source>
        <dbReference type="Pfam" id="PF08281"/>
    </source>
</evidence>
<keyword evidence="5" id="KW-0804">Transcription</keyword>
<evidence type="ECO:0000259" key="6">
    <source>
        <dbReference type="Pfam" id="PF04542"/>
    </source>
</evidence>
<keyword evidence="2" id="KW-0805">Transcription regulation</keyword>
<evidence type="ECO:0000256" key="5">
    <source>
        <dbReference type="ARBA" id="ARBA00023163"/>
    </source>
</evidence>
<dbReference type="RefSeq" id="WP_179786454.1">
    <property type="nucleotide sequence ID" value="NZ_BAAARR010000022.1"/>
</dbReference>
<accession>A0A852Z8M3</accession>
<dbReference type="GO" id="GO:0003677">
    <property type="term" value="F:DNA binding"/>
    <property type="evidence" value="ECO:0007669"/>
    <property type="project" value="UniProtKB-KW"/>
</dbReference>
<dbReference type="InterPro" id="IPR013325">
    <property type="entry name" value="RNA_pol_sigma_r2"/>
</dbReference>
<dbReference type="NCBIfam" id="TIGR02937">
    <property type="entry name" value="sigma70-ECF"/>
    <property type="match status" value="1"/>
</dbReference>
<evidence type="ECO:0000256" key="3">
    <source>
        <dbReference type="ARBA" id="ARBA00023082"/>
    </source>
</evidence>
<comment type="caution">
    <text evidence="8">The sequence shown here is derived from an EMBL/GenBank/DDBJ whole genome shotgun (WGS) entry which is preliminary data.</text>
</comment>
<proteinExistence type="inferred from homology"/>
<dbReference type="GO" id="GO:0006352">
    <property type="term" value="P:DNA-templated transcription initiation"/>
    <property type="evidence" value="ECO:0007669"/>
    <property type="project" value="InterPro"/>
</dbReference>
<name>A0A852Z8M3_9ACTN</name>
<gene>
    <name evidence="8" type="ORF">F4554_001213</name>
</gene>
<feature type="domain" description="RNA polymerase sigma factor 70 region 4 type 2" evidence="7">
    <location>
        <begin position="112"/>
        <end position="163"/>
    </location>
</feature>
<dbReference type="InterPro" id="IPR014284">
    <property type="entry name" value="RNA_pol_sigma-70_dom"/>
</dbReference>
<feature type="domain" description="RNA polymerase sigma-70 region 2" evidence="6">
    <location>
        <begin position="17"/>
        <end position="83"/>
    </location>
</feature>
<dbReference type="InterPro" id="IPR039425">
    <property type="entry name" value="RNA_pol_sigma-70-like"/>
</dbReference>
<evidence type="ECO:0000256" key="2">
    <source>
        <dbReference type="ARBA" id="ARBA00023015"/>
    </source>
</evidence>
<dbReference type="Gene3D" id="1.10.10.10">
    <property type="entry name" value="Winged helix-like DNA-binding domain superfamily/Winged helix DNA-binding domain"/>
    <property type="match status" value="1"/>
</dbReference>
<dbReference type="Proteomes" id="UP000579605">
    <property type="component" value="Unassembled WGS sequence"/>
</dbReference>
<dbReference type="InterPro" id="IPR013249">
    <property type="entry name" value="RNA_pol_sigma70_r4_t2"/>
</dbReference>
<dbReference type="Pfam" id="PF04542">
    <property type="entry name" value="Sigma70_r2"/>
    <property type="match status" value="1"/>
</dbReference>
<dbReference type="SUPFAM" id="SSF88946">
    <property type="entry name" value="Sigma2 domain of RNA polymerase sigma factors"/>
    <property type="match status" value="1"/>
</dbReference>
<dbReference type="EMBL" id="JACBZH010000001">
    <property type="protein sequence ID" value="NYH88575.1"/>
    <property type="molecule type" value="Genomic_DNA"/>
</dbReference>
<evidence type="ECO:0000256" key="4">
    <source>
        <dbReference type="ARBA" id="ARBA00023125"/>
    </source>
</evidence>
<evidence type="ECO:0000256" key="1">
    <source>
        <dbReference type="ARBA" id="ARBA00010641"/>
    </source>
</evidence>
<dbReference type="InterPro" id="IPR007627">
    <property type="entry name" value="RNA_pol_sigma70_r2"/>
</dbReference>
<reference evidence="8 9" key="1">
    <citation type="submission" date="2020-07" db="EMBL/GenBank/DDBJ databases">
        <title>Sequencing the genomes of 1000 actinobacteria strains.</title>
        <authorList>
            <person name="Klenk H.-P."/>
        </authorList>
    </citation>
    <scope>NUCLEOTIDE SEQUENCE [LARGE SCALE GENOMIC DNA]</scope>
    <source>
        <strain evidence="8 9">DSM 18448</strain>
    </source>
</reference>
<protein>
    <submittedName>
        <fullName evidence="8">RNA polymerase sigma-70 factor (Sigma-E family)</fullName>
    </submittedName>
</protein>
<organism evidence="8 9">
    <name type="scientific">Actinopolymorpha rutila</name>
    <dbReference type="NCBI Taxonomy" id="446787"/>
    <lineage>
        <taxon>Bacteria</taxon>
        <taxon>Bacillati</taxon>
        <taxon>Actinomycetota</taxon>
        <taxon>Actinomycetes</taxon>
        <taxon>Propionibacteriales</taxon>
        <taxon>Actinopolymorphaceae</taxon>
        <taxon>Actinopolymorpha</taxon>
    </lineage>
</organism>
<dbReference type="GO" id="GO:0016987">
    <property type="term" value="F:sigma factor activity"/>
    <property type="evidence" value="ECO:0007669"/>
    <property type="project" value="UniProtKB-KW"/>
</dbReference>
<evidence type="ECO:0000313" key="9">
    <source>
        <dbReference type="Proteomes" id="UP000579605"/>
    </source>
</evidence>
<dbReference type="AlphaFoldDB" id="A0A852Z8M3"/>